<dbReference type="InterPro" id="IPR018060">
    <property type="entry name" value="HTH_AraC"/>
</dbReference>
<keyword evidence="4" id="KW-0010">Activator</keyword>
<sequence>MLHTVGFTNSDSYKCLENLKKGAVDLCLTYCGWEKCDPGHRFGPNKRISHVLHIVESGSGVFEMDGHQYHLTGGEAFLIPPSVEAWYEADMDNPWTYRWVGFEGMIAEKVIHVSGFSRENPVRRIHCMENAAKYIDAMVRTNKLVFENELKRNGLLLLLFSDLITDNRDVCLREGKLLPSHRYPNSVYVEQAVDYIAANFDKRLKINELADRIGVNRSYLTSSFKKSLGCSPQEYLMNLRIEKAKTLLKNGDIQVSEVAARVGYGDPLAFSKVFKARTGRSPREYKEEKRRLVVNGKKGDYTESEA</sequence>
<dbReference type="InterPro" id="IPR020449">
    <property type="entry name" value="Tscrpt_reg_AraC-type_HTH"/>
</dbReference>
<dbReference type="InterPro" id="IPR014710">
    <property type="entry name" value="RmlC-like_jellyroll"/>
</dbReference>
<dbReference type="InterPro" id="IPR050204">
    <property type="entry name" value="AraC_XylS_family_regulators"/>
</dbReference>
<dbReference type="SUPFAM" id="SSF51215">
    <property type="entry name" value="Regulatory protein AraC"/>
    <property type="match status" value="1"/>
</dbReference>
<dbReference type="SMART" id="SM00342">
    <property type="entry name" value="HTH_ARAC"/>
    <property type="match status" value="1"/>
</dbReference>
<dbReference type="Pfam" id="PF02311">
    <property type="entry name" value="AraC_binding"/>
    <property type="match status" value="1"/>
</dbReference>
<keyword evidence="2" id="KW-0805">Transcription regulation</keyword>
<accession>A0A367G0H9</accession>
<dbReference type="GO" id="GO:0003700">
    <property type="term" value="F:DNA-binding transcription factor activity"/>
    <property type="evidence" value="ECO:0007669"/>
    <property type="project" value="InterPro"/>
</dbReference>
<organism evidence="7 8">
    <name type="scientific">Blautia obeum</name>
    <dbReference type="NCBI Taxonomy" id="40520"/>
    <lineage>
        <taxon>Bacteria</taxon>
        <taxon>Bacillati</taxon>
        <taxon>Bacillota</taxon>
        <taxon>Clostridia</taxon>
        <taxon>Lachnospirales</taxon>
        <taxon>Lachnospiraceae</taxon>
        <taxon>Blautia</taxon>
    </lineage>
</organism>
<name>A0A367G0H9_9FIRM</name>
<dbReference type="PROSITE" id="PS01124">
    <property type="entry name" value="HTH_ARAC_FAMILY_2"/>
    <property type="match status" value="1"/>
</dbReference>
<evidence type="ECO:0000259" key="6">
    <source>
        <dbReference type="PROSITE" id="PS01124"/>
    </source>
</evidence>
<dbReference type="RefSeq" id="WP_114002225.1">
    <property type="nucleotide sequence ID" value="NZ_PSQG01000012.1"/>
</dbReference>
<keyword evidence="1" id="KW-0963">Cytoplasm</keyword>
<evidence type="ECO:0000256" key="3">
    <source>
        <dbReference type="ARBA" id="ARBA00023125"/>
    </source>
</evidence>
<comment type="caution">
    <text evidence="7">The sequence shown here is derived from an EMBL/GenBank/DDBJ whole genome shotgun (WGS) entry which is preliminary data.</text>
</comment>
<dbReference type="PANTHER" id="PTHR46796">
    <property type="entry name" value="HTH-TYPE TRANSCRIPTIONAL ACTIVATOR RHAS-RELATED"/>
    <property type="match status" value="1"/>
</dbReference>
<dbReference type="SUPFAM" id="SSF46689">
    <property type="entry name" value="Homeodomain-like"/>
    <property type="match status" value="2"/>
</dbReference>
<feature type="domain" description="HTH araC/xylS-type" evidence="6">
    <location>
        <begin position="190"/>
        <end position="288"/>
    </location>
</feature>
<evidence type="ECO:0000256" key="5">
    <source>
        <dbReference type="ARBA" id="ARBA00023163"/>
    </source>
</evidence>
<dbReference type="CDD" id="cd06986">
    <property type="entry name" value="cupin_MmsR-like_N"/>
    <property type="match status" value="1"/>
</dbReference>
<protein>
    <submittedName>
        <fullName evidence="7">AraC family transcriptional regulator</fullName>
    </submittedName>
</protein>
<dbReference type="InterPro" id="IPR009057">
    <property type="entry name" value="Homeodomain-like_sf"/>
</dbReference>
<evidence type="ECO:0000313" key="8">
    <source>
        <dbReference type="Proteomes" id="UP000253208"/>
    </source>
</evidence>
<gene>
    <name evidence="7" type="ORF">C4886_09915</name>
</gene>
<dbReference type="PROSITE" id="PS00041">
    <property type="entry name" value="HTH_ARAC_FAMILY_1"/>
    <property type="match status" value="1"/>
</dbReference>
<dbReference type="InterPro" id="IPR037923">
    <property type="entry name" value="HTH-like"/>
</dbReference>
<keyword evidence="5" id="KW-0804">Transcription</keyword>
<dbReference type="EMBL" id="PSQG01000012">
    <property type="protein sequence ID" value="RCH43713.1"/>
    <property type="molecule type" value="Genomic_DNA"/>
</dbReference>
<reference evidence="7 8" key="1">
    <citation type="submission" date="2018-02" db="EMBL/GenBank/DDBJ databases">
        <title>Complete genome sequencing of Faecalibacterium prausnitzii strains isolated from the human gut.</title>
        <authorList>
            <person name="Fitzgerald B.C."/>
            <person name="Shkoporov A.N."/>
            <person name="Ross P.R."/>
            <person name="Hill C."/>
        </authorList>
    </citation>
    <scope>NUCLEOTIDE SEQUENCE [LARGE SCALE GENOMIC DNA]</scope>
    <source>
        <strain evidence="7 8">APC942/31-1</strain>
    </source>
</reference>
<dbReference type="InterPro" id="IPR003313">
    <property type="entry name" value="AraC-bd"/>
</dbReference>
<dbReference type="Proteomes" id="UP000253208">
    <property type="component" value="Unassembled WGS sequence"/>
</dbReference>
<evidence type="ECO:0000256" key="1">
    <source>
        <dbReference type="ARBA" id="ARBA00022490"/>
    </source>
</evidence>
<dbReference type="PANTHER" id="PTHR46796:SF13">
    <property type="entry name" value="HTH-TYPE TRANSCRIPTIONAL ACTIVATOR RHAS"/>
    <property type="match status" value="1"/>
</dbReference>
<dbReference type="AlphaFoldDB" id="A0A367G0H9"/>
<dbReference type="Gene3D" id="2.60.120.10">
    <property type="entry name" value="Jelly Rolls"/>
    <property type="match status" value="1"/>
</dbReference>
<evidence type="ECO:0000256" key="4">
    <source>
        <dbReference type="ARBA" id="ARBA00023159"/>
    </source>
</evidence>
<evidence type="ECO:0000313" key="7">
    <source>
        <dbReference type="EMBL" id="RCH43713.1"/>
    </source>
</evidence>
<dbReference type="Gene3D" id="1.10.10.60">
    <property type="entry name" value="Homeodomain-like"/>
    <property type="match status" value="2"/>
</dbReference>
<dbReference type="InterPro" id="IPR018062">
    <property type="entry name" value="HTH_AraC-typ_CS"/>
</dbReference>
<proteinExistence type="predicted"/>
<keyword evidence="3" id="KW-0238">DNA-binding</keyword>
<dbReference type="PRINTS" id="PR00032">
    <property type="entry name" value="HTHARAC"/>
</dbReference>
<dbReference type="GO" id="GO:0043565">
    <property type="term" value="F:sequence-specific DNA binding"/>
    <property type="evidence" value="ECO:0007669"/>
    <property type="project" value="InterPro"/>
</dbReference>
<evidence type="ECO:0000256" key="2">
    <source>
        <dbReference type="ARBA" id="ARBA00023015"/>
    </source>
</evidence>
<dbReference type="Pfam" id="PF12833">
    <property type="entry name" value="HTH_18"/>
    <property type="match status" value="1"/>
</dbReference>